<keyword evidence="2" id="KW-0804">Transcription</keyword>
<comment type="similarity">
    <text evidence="1">Belongs to the mTERF family.</text>
</comment>
<dbReference type="PANTHER" id="PTHR13068">
    <property type="entry name" value="CGI-12 PROTEIN-RELATED"/>
    <property type="match status" value="1"/>
</dbReference>
<evidence type="ECO:0000256" key="3">
    <source>
        <dbReference type="ARBA" id="ARBA00022946"/>
    </source>
</evidence>
<keyword evidence="2" id="KW-0805">Transcription regulation</keyword>
<dbReference type="AlphaFoldDB" id="A0A9Q0H6F1"/>
<evidence type="ECO:0008006" key="6">
    <source>
        <dbReference type="Google" id="ProtNLM"/>
    </source>
</evidence>
<dbReference type="EMBL" id="JAMYWD010000009">
    <property type="protein sequence ID" value="KAJ4960697.1"/>
    <property type="molecule type" value="Genomic_DNA"/>
</dbReference>
<evidence type="ECO:0000256" key="2">
    <source>
        <dbReference type="ARBA" id="ARBA00022472"/>
    </source>
</evidence>
<keyword evidence="2" id="KW-0806">Transcription termination</keyword>
<keyword evidence="3" id="KW-0809">Transit peptide</keyword>
<dbReference type="InterPro" id="IPR003690">
    <property type="entry name" value="MTERF"/>
</dbReference>
<sequence length="459" mass="53469">MAIRTLNRFSGFHLFESSFLRILTYTTQQIRSCSRSLHTPIKEGSEFPEGAHYRQLISLANLLQRYGFPASQLHDFLGKNRFLLSFSLSDVEKSLGILLSFRLSQNHLVSVVSSCPAVLELGFLRKWEIGFSELAFSSVSQLAIRNVLEHSRRFQLDPVHLRRSLQALKGVGFSDETMIRILEELPRAIVMNEGEFRRRIDFLEEIGIRRDELDGICHSFPGILGFSVEGRLIPLFREFIDLGFRMDEFRREIIRDPRILSVELGELSRCLELLRTLKCRLPIKEKIENRGILRACFQVKLRVDCLCRHGLIRRDALKVLQREPRSIIYELEDIEKKIEFLRDRIGFNPCCLTEVPQYLGVNFEKQIVPRYSVIEHLRSIGGLGTEVGLETLIKPSRLRFYNLYVKPYPECEKIYGRFSGEIEVKTRHPVGLWKLFKPQSYPNSKEDLRNIKMFMESLV</sequence>
<dbReference type="Pfam" id="PF02536">
    <property type="entry name" value="mTERF"/>
    <property type="match status" value="2"/>
</dbReference>
<dbReference type="GO" id="GO:0003676">
    <property type="term" value="F:nucleic acid binding"/>
    <property type="evidence" value="ECO:0007669"/>
    <property type="project" value="InterPro"/>
</dbReference>
<dbReference type="GO" id="GO:0006353">
    <property type="term" value="P:DNA-templated transcription termination"/>
    <property type="evidence" value="ECO:0007669"/>
    <property type="project" value="UniProtKB-KW"/>
</dbReference>
<dbReference type="PANTHER" id="PTHR13068:SF23">
    <property type="entry name" value="TRANSCRIPTION TERMINATION FACTOR MTERF15, MITOCHONDRIAL"/>
    <property type="match status" value="1"/>
</dbReference>
<gene>
    <name evidence="4" type="ORF">NE237_020607</name>
</gene>
<evidence type="ECO:0000313" key="5">
    <source>
        <dbReference type="Proteomes" id="UP001141806"/>
    </source>
</evidence>
<keyword evidence="5" id="KW-1185">Reference proteome</keyword>
<evidence type="ECO:0000313" key="4">
    <source>
        <dbReference type="EMBL" id="KAJ4960697.1"/>
    </source>
</evidence>
<dbReference type="Gene3D" id="1.25.70.10">
    <property type="entry name" value="Transcription termination factor 3, mitochondrial"/>
    <property type="match status" value="2"/>
</dbReference>
<dbReference type="InterPro" id="IPR038538">
    <property type="entry name" value="MTERF_sf"/>
</dbReference>
<proteinExistence type="inferred from homology"/>
<evidence type="ECO:0000256" key="1">
    <source>
        <dbReference type="ARBA" id="ARBA00007692"/>
    </source>
</evidence>
<organism evidence="4 5">
    <name type="scientific">Protea cynaroides</name>
    <dbReference type="NCBI Taxonomy" id="273540"/>
    <lineage>
        <taxon>Eukaryota</taxon>
        <taxon>Viridiplantae</taxon>
        <taxon>Streptophyta</taxon>
        <taxon>Embryophyta</taxon>
        <taxon>Tracheophyta</taxon>
        <taxon>Spermatophyta</taxon>
        <taxon>Magnoliopsida</taxon>
        <taxon>Proteales</taxon>
        <taxon>Proteaceae</taxon>
        <taxon>Protea</taxon>
    </lineage>
</organism>
<reference evidence="4" key="1">
    <citation type="journal article" date="2023" name="Plant J.">
        <title>The genome of the king protea, Protea cynaroides.</title>
        <authorList>
            <person name="Chang J."/>
            <person name="Duong T.A."/>
            <person name="Schoeman C."/>
            <person name="Ma X."/>
            <person name="Roodt D."/>
            <person name="Barker N."/>
            <person name="Li Z."/>
            <person name="Van de Peer Y."/>
            <person name="Mizrachi E."/>
        </authorList>
    </citation>
    <scope>NUCLEOTIDE SEQUENCE</scope>
    <source>
        <tissue evidence="4">Young leaves</tissue>
    </source>
</reference>
<dbReference type="OrthoDB" id="637682at2759"/>
<dbReference type="SMART" id="SM00733">
    <property type="entry name" value="Mterf"/>
    <property type="match status" value="7"/>
</dbReference>
<comment type="caution">
    <text evidence="4">The sequence shown here is derived from an EMBL/GenBank/DDBJ whole genome shotgun (WGS) entry which is preliminary data.</text>
</comment>
<name>A0A9Q0H6F1_9MAGN</name>
<accession>A0A9Q0H6F1</accession>
<dbReference type="Proteomes" id="UP001141806">
    <property type="component" value="Unassembled WGS sequence"/>
</dbReference>
<protein>
    <recommendedName>
        <fullName evidence="6">Transcription termination factor MTERF15, mitochondrial</fullName>
    </recommendedName>
</protein>